<dbReference type="EMBL" id="CAKOFQ010007720">
    <property type="protein sequence ID" value="CAH2006954.1"/>
    <property type="molecule type" value="Genomic_DNA"/>
</dbReference>
<keyword evidence="2" id="KW-1185">Reference proteome</keyword>
<dbReference type="Proteomes" id="UP001152888">
    <property type="component" value="Unassembled WGS sequence"/>
</dbReference>
<comment type="caution">
    <text evidence="1">The sequence shown here is derived from an EMBL/GenBank/DDBJ whole genome shotgun (WGS) entry which is preliminary data.</text>
</comment>
<accession>A0A9P0M7D6</accession>
<sequence>IPGAAAGVGAVANEPAPCTRPPAPAELQGIAGRVVVHIATPKWTSSLWCEALFAVVPLVSRMTKVLHTKKNKPSESYLISTTSKHIFVLGISKQHLLYKQKYSTADKASKIWKTTTYIDRLGHGLLLTLQAAKKSTKCG</sequence>
<evidence type="ECO:0000313" key="1">
    <source>
        <dbReference type="EMBL" id="CAH2006954.1"/>
    </source>
</evidence>
<proteinExistence type="predicted"/>
<dbReference type="AlphaFoldDB" id="A0A9P0M7D6"/>
<protein>
    <submittedName>
        <fullName evidence="1">Uncharacterized protein</fullName>
    </submittedName>
</protein>
<evidence type="ECO:0000313" key="2">
    <source>
        <dbReference type="Proteomes" id="UP001152888"/>
    </source>
</evidence>
<feature type="non-terminal residue" evidence="1">
    <location>
        <position position="139"/>
    </location>
</feature>
<reference evidence="1" key="1">
    <citation type="submission" date="2022-03" db="EMBL/GenBank/DDBJ databases">
        <authorList>
            <person name="Sayadi A."/>
        </authorList>
    </citation>
    <scope>NUCLEOTIDE SEQUENCE</scope>
</reference>
<gene>
    <name evidence="1" type="ORF">ACAOBT_LOCUS29393</name>
</gene>
<name>A0A9P0M7D6_ACAOB</name>
<organism evidence="1 2">
    <name type="scientific">Acanthoscelides obtectus</name>
    <name type="common">Bean weevil</name>
    <name type="synonym">Bruchus obtectus</name>
    <dbReference type="NCBI Taxonomy" id="200917"/>
    <lineage>
        <taxon>Eukaryota</taxon>
        <taxon>Metazoa</taxon>
        <taxon>Ecdysozoa</taxon>
        <taxon>Arthropoda</taxon>
        <taxon>Hexapoda</taxon>
        <taxon>Insecta</taxon>
        <taxon>Pterygota</taxon>
        <taxon>Neoptera</taxon>
        <taxon>Endopterygota</taxon>
        <taxon>Coleoptera</taxon>
        <taxon>Polyphaga</taxon>
        <taxon>Cucujiformia</taxon>
        <taxon>Chrysomeloidea</taxon>
        <taxon>Chrysomelidae</taxon>
        <taxon>Bruchinae</taxon>
        <taxon>Bruchini</taxon>
        <taxon>Acanthoscelides</taxon>
    </lineage>
</organism>